<keyword evidence="3 6" id="KW-0378">Hydrolase</keyword>
<comment type="similarity">
    <text evidence="1">Belongs to the peptidase S1C family.</text>
</comment>
<proteinExistence type="inferred from homology"/>
<keyword evidence="4" id="KW-1133">Transmembrane helix</keyword>
<dbReference type="InterPro" id="IPR043504">
    <property type="entry name" value="Peptidase_S1_PA_chymotrypsin"/>
</dbReference>
<dbReference type="InterPro" id="IPR001478">
    <property type="entry name" value="PDZ"/>
</dbReference>
<dbReference type="Proteomes" id="UP000000391">
    <property type="component" value="Chromosome"/>
</dbReference>
<dbReference type="STRING" id="644295.Metev_0988"/>
<dbReference type="PRINTS" id="PR00834">
    <property type="entry name" value="PROTEASES2C"/>
</dbReference>
<dbReference type="GeneID" id="9346617"/>
<evidence type="ECO:0000313" key="7">
    <source>
        <dbReference type="Proteomes" id="UP000000391"/>
    </source>
</evidence>
<keyword evidence="7" id="KW-1185">Reference proteome</keyword>
<dbReference type="Gene3D" id="2.30.42.10">
    <property type="match status" value="1"/>
</dbReference>
<dbReference type="HOGENOM" id="CLU_020120_2_2_2"/>
<evidence type="ECO:0000256" key="4">
    <source>
        <dbReference type="SAM" id="Phobius"/>
    </source>
</evidence>
<evidence type="ECO:0000313" key="6">
    <source>
        <dbReference type="EMBL" id="ADI73878.1"/>
    </source>
</evidence>
<accession>D7E7C9</accession>
<evidence type="ECO:0000256" key="2">
    <source>
        <dbReference type="ARBA" id="ARBA00022670"/>
    </source>
</evidence>
<gene>
    <name evidence="6" type="ordered locus">Metev_0988</name>
</gene>
<evidence type="ECO:0000259" key="5">
    <source>
        <dbReference type="SMART" id="SM00228"/>
    </source>
</evidence>
<dbReference type="InterPro" id="IPR036034">
    <property type="entry name" value="PDZ_sf"/>
</dbReference>
<reference evidence="6 7" key="1">
    <citation type="submission" date="2010-06" db="EMBL/GenBank/DDBJ databases">
        <title>Complete sequence chromosome of Methanohalobium evestigatum Z-7303.</title>
        <authorList>
            <consortium name="US DOE Joint Genome Institute"/>
            <person name="Lucas S."/>
            <person name="Copeland A."/>
            <person name="Lapidus A."/>
            <person name="Cheng J.-F."/>
            <person name="Bruce D."/>
            <person name="Goodwin L."/>
            <person name="Pitluck S."/>
            <person name="Saunders E."/>
            <person name="Detter J.C."/>
            <person name="Han C."/>
            <person name="Tapia R."/>
            <person name="Land M."/>
            <person name="Hauser L."/>
            <person name="Kyrpides N."/>
            <person name="Mikhailova N."/>
            <person name="Sieprawska-Lupa M."/>
            <person name="Whitman W.B."/>
            <person name="Anderson I."/>
            <person name="Woyke T."/>
        </authorList>
    </citation>
    <scope>NUCLEOTIDE SEQUENCE [LARGE SCALE GENOMIC DNA]</scope>
    <source>
        <strain evidence="7">ATCC BAA-1072 / DSM 3721 / NBRC 107634 / OCM 161 / Z-7303</strain>
    </source>
</reference>
<keyword evidence="2" id="KW-0645">Protease</keyword>
<dbReference type="OrthoDB" id="350578at2157"/>
<feature type="transmembrane region" description="Helical" evidence="4">
    <location>
        <begin position="12"/>
        <end position="36"/>
    </location>
</feature>
<dbReference type="Gene3D" id="2.40.10.10">
    <property type="entry name" value="Trypsin-like serine proteases"/>
    <property type="match status" value="2"/>
</dbReference>
<dbReference type="AlphaFoldDB" id="D7E7C9"/>
<sequence length="386" mass="41864">MVDNKEHNVRSRILIVATVFFIAGLLVGGVSLALSLNPDENQNQNQTQKNVHININKTINYSETYKELYNQVSDSVVSINIRESGLGSRISGQGSGFIYDSNRHILTNQHVIDGAENVEVVFSNGATQRANIVGSDKYSDIAVLRVDNIPEEENYSPSPLKLGNSSNIESGEFVMAIGNPFGLEGSITHGIVSATGRVLPTEEGFSIPNVIQTDAPLNPGNSGGPLLDLSGQIIGVNRAKSGDNVGFAIPANKARKVADSIIEKGEYEHAWIGISMVPVSYNAANYMDLNDTVSEGVMIVRVIDGGPAEKAGLEPGKQIVVNGEPTWVNGDIILGMDNREIRNSDQLITYLDTKLPGDRIKLKIYRNENIKTVNVTLQDRPDNLLR</sequence>
<dbReference type="SMART" id="SM00228">
    <property type="entry name" value="PDZ"/>
    <property type="match status" value="1"/>
</dbReference>
<dbReference type="InterPro" id="IPR051201">
    <property type="entry name" value="Chloro_Bact_Ser_Proteases"/>
</dbReference>
<evidence type="ECO:0000256" key="3">
    <source>
        <dbReference type="ARBA" id="ARBA00022801"/>
    </source>
</evidence>
<dbReference type="PANTHER" id="PTHR43343:SF3">
    <property type="entry name" value="PROTEASE DO-LIKE 8, CHLOROPLASTIC"/>
    <property type="match status" value="1"/>
</dbReference>
<dbReference type="Pfam" id="PF13180">
    <property type="entry name" value="PDZ_2"/>
    <property type="match status" value="1"/>
</dbReference>
<dbReference type="GO" id="GO:0006508">
    <property type="term" value="P:proteolysis"/>
    <property type="evidence" value="ECO:0007669"/>
    <property type="project" value="UniProtKB-KW"/>
</dbReference>
<keyword evidence="4" id="KW-0812">Transmembrane</keyword>
<dbReference type="GO" id="GO:0004252">
    <property type="term" value="F:serine-type endopeptidase activity"/>
    <property type="evidence" value="ECO:0007669"/>
    <property type="project" value="InterPro"/>
</dbReference>
<protein>
    <submittedName>
        <fullName evidence="6">HtrA2 peptidase</fullName>
        <ecNumber evidence="6">3.4.21.108</ecNumber>
    </submittedName>
</protein>
<organism evidence="6 7">
    <name type="scientific">Methanohalobium evestigatum (strain ATCC BAA-1072 / DSM 3721 / NBRC 107634 / OCM 161 / Z-7303)</name>
    <dbReference type="NCBI Taxonomy" id="644295"/>
    <lineage>
        <taxon>Archaea</taxon>
        <taxon>Methanobacteriati</taxon>
        <taxon>Methanobacteriota</taxon>
        <taxon>Stenosarchaea group</taxon>
        <taxon>Methanomicrobia</taxon>
        <taxon>Methanosarcinales</taxon>
        <taxon>Methanosarcinaceae</taxon>
        <taxon>Methanohalobium</taxon>
    </lineage>
</organism>
<name>D7E7C9_METEZ</name>
<dbReference type="SUPFAM" id="SSF50494">
    <property type="entry name" value="Trypsin-like serine proteases"/>
    <property type="match status" value="1"/>
</dbReference>
<dbReference type="EC" id="3.4.21.108" evidence="6"/>
<keyword evidence="4" id="KW-0472">Membrane</keyword>
<dbReference type="RefSeq" id="WP_013194445.1">
    <property type="nucleotide sequence ID" value="NC_014253.1"/>
</dbReference>
<dbReference type="InterPro" id="IPR009003">
    <property type="entry name" value="Peptidase_S1_PA"/>
</dbReference>
<dbReference type="InterPro" id="IPR001940">
    <property type="entry name" value="Peptidase_S1C"/>
</dbReference>
<dbReference type="PANTHER" id="PTHR43343">
    <property type="entry name" value="PEPTIDASE S12"/>
    <property type="match status" value="1"/>
</dbReference>
<dbReference type="EMBL" id="CP002069">
    <property type="protein sequence ID" value="ADI73878.1"/>
    <property type="molecule type" value="Genomic_DNA"/>
</dbReference>
<evidence type="ECO:0000256" key="1">
    <source>
        <dbReference type="ARBA" id="ARBA00010541"/>
    </source>
</evidence>
<dbReference type="KEGG" id="mev:Metev_0988"/>
<dbReference type="Pfam" id="PF13365">
    <property type="entry name" value="Trypsin_2"/>
    <property type="match status" value="1"/>
</dbReference>
<feature type="domain" description="PDZ" evidence="5">
    <location>
        <begin position="270"/>
        <end position="368"/>
    </location>
</feature>
<dbReference type="SUPFAM" id="SSF50156">
    <property type="entry name" value="PDZ domain-like"/>
    <property type="match status" value="1"/>
</dbReference>